<name>A0ABX0U4P8_9SPHN</name>
<dbReference type="Proteomes" id="UP000788153">
    <property type="component" value="Unassembled WGS sequence"/>
</dbReference>
<sequence length="64" mass="7195">MSDWFSAAVKLQGQMLDAQRQQMAATKKMLDAGEQMAKFQEAGTRAAEANMAAWQSWAKLWGMR</sequence>
<protein>
    <recommendedName>
        <fullName evidence="3">Phasin protein</fullName>
    </recommendedName>
</protein>
<dbReference type="RefSeq" id="WP_166745471.1">
    <property type="nucleotide sequence ID" value="NZ_BAAAEV010000001.1"/>
</dbReference>
<organism evidence="1 2">
    <name type="scientific">Sphingomonas japonica</name>
    <dbReference type="NCBI Taxonomy" id="511662"/>
    <lineage>
        <taxon>Bacteria</taxon>
        <taxon>Pseudomonadati</taxon>
        <taxon>Pseudomonadota</taxon>
        <taxon>Alphaproteobacteria</taxon>
        <taxon>Sphingomonadales</taxon>
        <taxon>Sphingomonadaceae</taxon>
        <taxon>Sphingomonas</taxon>
    </lineage>
</organism>
<accession>A0ABX0U4P8</accession>
<evidence type="ECO:0008006" key="3">
    <source>
        <dbReference type="Google" id="ProtNLM"/>
    </source>
</evidence>
<dbReference type="EMBL" id="JAASQP010000001">
    <property type="protein sequence ID" value="NIJ24267.1"/>
    <property type="molecule type" value="Genomic_DNA"/>
</dbReference>
<comment type="caution">
    <text evidence="1">The sequence shown here is derived from an EMBL/GenBank/DDBJ whole genome shotgun (WGS) entry which is preliminary data.</text>
</comment>
<gene>
    <name evidence="1" type="ORF">FHT01_001809</name>
</gene>
<reference evidence="1 2" key="1">
    <citation type="submission" date="2020-03" db="EMBL/GenBank/DDBJ databases">
        <title>Genomic Encyclopedia of Type Strains, Phase IV (KMG-IV): sequencing the most valuable type-strain genomes for metagenomic binning, comparative biology and taxonomic classification.</title>
        <authorList>
            <person name="Goeker M."/>
        </authorList>
    </citation>
    <scope>NUCLEOTIDE SEQUENCE [LARGE SCALE GENOMIC DNA]</scope>
    <source>
        <strain evidence="1 2">DSM 22753</strain>
    </source>
</reference>
<evidence type="ECO:0000313" key="2">
    <source>
        <dbReference type="Proteomes" id="UP000788153"/>
    </source>
</evidence>
<proteinExistence type="predicted"/>
<keyword evidence="2" id="KW-1185">Reference proteome</keyword>
<evidence type="ECO:0000313" key="1">
    <source>
        <dbReference type="EMBL" id="NIJ24267.1"/>
    </source>
</evidence>